<sequence>MGRLQGKAAVILGASDERSMGFATAKRFVEEGAKVVLAARRGDNVRELADRLGGTSIACDITNEADIAALAAKALEEFGRLDVAVNYSGVDVAESIMESTAEGLRKSSEVHFVGTALFIRHMASAMAHGGSIITTSSLTALAQAPNYAAYAGAKAGADTIVRIAANELGERGIRVNSIAPGFTRSAMTDAYFEMENITKAFIKEIPLGKFVVVEDIAETALWLAAEAGSTTGQVIDVTGGQSLRRVPLPIDFG</sequence>
<dbReference type="OrthoDB" id="7432199at2"/>
<dbReference type="RefSeq" id="WP_039281382.1">
    <property type="nucleotide sequence ID" value="NZ_JTDI01000002.1"/>
</dbReference>
<comment type="caution">
    <text evidence="3">The sequence shown here is derived from an EMBL/GenBank/DDBJ whole genome shotgun (WGS) entry which is preliminary data.</text>
</comment>
<reference evidence="3 4" key="1">
    <citation type="submission" date="2014-10" db="EMBL/GenBank/DDBJ databases">
        <title>Genome sequence of Novosphingobium malaysiense MUSC 273(T).</title>
        <authorList>
            <person name="Lee L.-H."/>
        </authorList>
    </citation>
    <scope>NUCLEOTIDE SEQUENCE [LARGE SCALE GENOMIC DNA]</scope>
    <source>
        <strain evidence="3 4">MUSC 273</strain>
    </source>
</reference>
<name>A0A0B1ZQ16_9SPHN</name>
<protein>
    <submittedName>
        <fullName evidence="3">Epimerase</fullName>
    </submittedName>
</protein>
<dbReference type="GO" id="GO:0016491">
    <property type="term" value="F:oxidoreductase activity"/>
    <property type="evidence" value="ECO:0007669"/>
    <property type="project" value="UniProtKB-KW"/>
</dbReference>
<dbReference type="InterPro" id="IPR020904">
    <property type="entry name" value="Sc_DH/Rdtase_CS"/>
</dbReference>
<dbReference type="InterPro" id="IPR036291">
    <property type="entry name" value="NAD(P)-bd_dom_sf"/>
</dbReference>
<proteinExistence type="inferred from homology"/>
<dbReference type="Proteomes" id="UP000031057">
    <property type="component" value="Unassembled WGS sequence"/>
</dbReference>
<dbReference type="EMBL" id="JTDI01000002">
    <property type="protein sequence ID" value="KHK92661.1"/>
    <property type="molecule type" value="Genomic_DNA"/>
</dbReference>
<accession>A0A0B1ZQ16</accession>
<dbReference type="Gene3D" id="3.40.50.720">
    <property type="entry name" value="NAD(P)-binding Rossmann-like Domain"/>
    <property type="match status" value="1"/>
</dbReference>
<gene>
    <name evidence="3" type="ORF">LK12_07870</name>
</gene>
<keyword evidence="4" id="KW-1185">Reference proteome</keyword>
<dbReference type="PROSITE" id="PS00061">
    <property type="entry name" value="ADH_SHORT"/>
    <property type="match status" value="1"/>
</dbReference>
<dbReference type="PRINTS" id="PR00080">
    <property type="entry name" value="SDRFAMILY"/>
</dbReference>
<dbReference type="SUPFAM" id="SSF51735">
    <property type="entry name" value="NAD(P)-binding Rossmann-fold domains"/>
    <property type="match status" value="1"/>
</dbReference>
<dbReference type="AlphaFoldDB" id="A0A0B1ZQ16"/>
<organism evidence="3 4">
    <name type="scientific">Novosphingobium malaysiense</name>
    <dbReference type="NCBI Taxonomy" id="1348853"/>
    <lineage>
        <taxon>Bacteria</taxon>
        <taxon>Pseudomonadati</taxon>
        <taxon>Pseudomonadota</taxon>
        <taxon>Alphaproteobacteria</taxon>
        <taxon>Sphingomonadales</taxon>
        <taxon>Sphingomonadaceae</taxon>
        <taxon>Novosphingobium</taxon>
    </lineage>
</organism>
<evidence type="ECO:0000256" key="1">
    <source>
        <dbReference type="ARBA" id="ARBA00006484"/>
    </source>
</evidence>
<dbReference type="STRING" id="1348853.LK12_07870"/>
<dbReference type="PRINTS" id="PR00081">
    <property type="entry name" value="GDHRDH"/>
</dbReference>
<dbReference type="CDD" id="cd05233">
    <property type="entry name" value="SDR_c"/>
    <property type="match status" value="1"/>
</dbReference>
<dbReference type="InterPro" id="IPR002347">
    <property type="entry name" value="SDR_fam"/>
</dbReference>
<keyword evidence="2" id="KW-0560">Oxidoreductase</keyword>
<dbReference type="FunFam" id="3.40.50.720:FF:000084">
    <property type="entry name" value="Short-chain dehydrogenase reductase"/>
    <property type="match status" value="1"/>
</dbReference>
<evidence type="ECO:0000313" key="3">
    <source>
        <dbReference type="EMBL" id="KHK92661.1"/>
    </source>
</evidence>
<evidence type="ECO:0000256" key="2">
    <source>
        <dbReference type="ARBA" id="ARBA00023002"/>
    </source>
</evidence>
<evidence type="ECO:0000313" key="4">
    <source>
        <dbReference type="Proteomes" id="UP000031057"/>
    </source>
</evidence>
<dbReference type="Pfam" id="PF13561">
    <property type="entry name" value="adh_short_C2"/>
    <property type="match status" value="1"/>
</dbReference>
<dbReference type="PANTHER" id="PTHR24321:SF8">
    <property type="entry name" value="ESTRADIOL 17-BETA-DEHYDROGENASE 8-RELATED"/>
    <property type="match status" value="1"/>
</dbReference>
<comment type="similarity">
    <text evidence="1">Belongs to the short-chain dehydrogenases/reductases (SDR) family.</text>
</comment>
<dbReference type="PANTHER" id="PTHR24321">
    <property type="entry name" value="DEHYDROGENASES, SHORT CHAIN"/>
    <property type="match status" value="1"/>
</dbReference>